<dbReference type="EMBL" id="JBBWWR010000001">
    <property type="protein sequence ID" value="KAK8971499.1"/>
    <property type="molecule type" value="Genomic_DNA"/>
</dbReference>
<evidence type="ECO:0000256" key="1">
    <source>
        <dbReference type="SAM" id="MobiDB-lite"/>
    </source>
</evidence>
<comment type="caution">
    <text evidence="2">The sequence shown here is derived from an EMBL/GenBank/DDBJ whole genome shotgun (WGS) entry which is preliminary data.</text>
</comment>
<dbReference type="Pfam" id="PF04646">
    <property type="entry name" value="DUF604"/>
    <property type="match status" value="1"/>
</dbReference>
<protein>
    <submittedName>
        <fullName evidence="2">Uncharacterized protein</fullName>
    </submittedName>
</protein>
<sequence length="91" mass="9693">MAFGGGGFAISYPLAKILSRVMDSCLMRYGHLLGATLGKSSTAYSPPPESTAASPLLLPPVEPPCALLHSKHRHPPSPTTAYSRNNHRQPL</sequence>
<name>A0ABR2N5U5_9ASPA</name>
<dbReference type="InterPro" id="IPR006740">
    <property type="entry name" value="DUF604"/>
</dbReference>
<proteinExistence type="predicted"/>
<keyword evidence="3" id="KW-1185">Reference proteome</keyword>
<reference evidence="2 3" key="1">
    <citation type="journal article" date="2022" name="Nat. Plants">
        <title>Genomes of leafy and leafless Platanthera orchids illuminate the evolution of mycoheterotrophy.</title>
        <authorList>
            <person name="Li M.H."/>
            <person name="Liu K.W."/>
            <person name="Li Z."/>
            <person name="Lu H.C."/>
            <person name="Ye Q.L."/>
            <person name="Zhang D."/>
            <person name="Wang J.Y."/>
            <person name="Li Y.F."/>
            <person name="Zhong Z.M."/>
            <person name="Liu X."/>
            <person name="Yu X."/>
            <person name="Liu D.K."/>
            <person name="Tu X.D."/>
            <person name="Liu B."/>
            <person name="Hao Y."/>
            <person name="Liao X.Y."/>
            <person name="Jiang Y.T."/>
            <person name="Sun W.H."/>
            <person name="Chen J."/>
            <person name="Chen Y.Q."/>
            <person name="Ai Y."/>
            <person name="Zhai J.W."/>
            <person name="Wu S.S."/>
            <person name="Zhou Z."/>
            <person name="Hsiao Y.Y."/>
            <person name="Wu W.L."/>
            <person name="Chen Y.Y."/>
            <person name="Lin Y.F."/>
            <person name="Hsu J.L."/>
            <person name="Li C.Y."/>
            <person name="Wang Z.W."/>
            <person name="Zhao X."/>
            <person name="Zhong W.Y."/>
            <person name="Ma X.K."/>
            <person name="Ma L."/>
            <person name="Huang J."/>
            <person name="Chen G.Z."/>
            <person name="Huang M.Z."/>
            <person name="Huang L."/>
            <person name="Peng D.H."/>
            <person name="Luo Y.B."/>
            <person name="Zou S.Q."/>
            <person name="Chen S.P."/>
            <person name="Lan S."/>
            <person name="Tsai W.C."/>
            <person name="Van de Peer Y."/>
            <person name="Liu Z.J."/>
        </authorList>
    </citation>
    <scope>NUCLEOTIDE SEQUENCE [LARGE SCALE GENOMIC DNA]</scope>
    <source>
        <strain evidence="2">Lor288</strain>
    </source>
</reference>
<feature type="region of interest" description="Disordered" evidence="1">
    <location>
        <begin position="63"/>
        <end position="91"/>
    </location>
</feature>
<evidence type="ECO:0000313" key="3">
    <source>
        <dbReference type="Proteomes" id="UP001412067"/>
    </source>
</evidence>
<dbReference type="PANTHER" id="PTHR10811">
    <property type="entry name" value="FRINGE-RELATED"/>
    <property type="match status" value="1"/>
</dbReference>
<gene>
    <name evidence="2" type="ORF">KSP40_PGU010313</name>
</gene>
<evidence type="ECO:0000313" key="2">
    <source>
        <dbReference type="EMBL" id="KAK8971499.1"/>
    </source>
</evidence>
<accession>A0ABR2N5U5</accession>
<organism evidence="2 3">
    <name type="scientific">Platanthera guangdongensis</name>
    <dbReference type="NCBI Taxonomy" id="2320717"/>
    <lineage>
        <taxon>Eukaryota</taxon>
        <taxon>Viridiplantae</taxon>
        <taxon>Streptophyta</taxon>
        <taxon>Embryophyta</taxon>
        <taxon>Tracheophyta</taxon>
        <taxon>Spermatophyta</taxon>
        <taxon>Magnoliopsida</taxon>
        <taxon>Liliopsida</taxon>
        <taxon>Asparagales</taxon>
        <taxon>Orchidaceae</taxon>
        <taxon>Orchidoideae</taxon>
        <taxon>Orchideae</taxon>
        <taxon>Orchidinae</taxon>
        <taxon>Platanthera</taxon>
    </lineage>
</organism>
<dbReference type="Proteomes" id="UP001412067">
    <property type="component" value="Unassembled WGS sequence"/>
</dbReference>